<evidence type="ECO:0000256" key="1">
    <source>
        <dbReference type="SAM" id="SignalP"/>
    </source>
</evidence>
<sequence>MPRALVTGIAATAVATVLLTGSGAVSATATATAPREPHATDVDRVRIQDDFDSLGPEVRGMKLDSGRTAHYIDDGPRDGKPVLYIGGTGTSARVAHMTDFLRSTRESLGLRLISVERNGFGDTEFDKSLGKADFAKDALQVLDRVGVRKVSVIAISGGGPYAAELASLAPDRVQSLHLAAALPPYGAQPPYCSMSDEELGKSLEKQIADPRVWWALPDDSPTKRIPGFADTAFEDGARTYNQRGQKADPAPQVHEQKLYCRRPGPDLSKLTAPVTLYSGKKDTTVPPGTIDTWKQHLPGHPAVRSYADSGHDVQYRHWDQILVDLAGHTDRTVICYRGRSSMPPARIADPLVAKGRATLGSCAWQKPAADSPVG</sequence>
<dbReference type="InterPro" id="IPR029058">
    <property type="entry name" value="AB_hydrolase_fold"/>
</dbReference>
<evidence type="ECO:0000259" key="2">
    <source>
        <dbReference type="Pfam" id="PF00561"/>
    </source>
</evidence>
<gene>
    <name evidence="3" type="ORF">SAMN04490356_6284</name>
</gene>
<feature type="chain" id="PRO_5039229285" evidence="1">
    <location>
        <begin position="28"/>
        <end position="374"/>
    </location>
</feature>
<reference evidence="4" key="1">
    <citation type="submission" date="2016-10" db="EMBL/GenBank/DDBJ databases">
        <authorList>
            <person name="Varghese N."/>
            <person name="Submissions S."/>
        </authorList>
    </citation>
    <scope>NUCLEOTIDE SEQUENCE [LARGE SCALE GENOMIC DNA]</scope>
    <source>
        <strain evidence="4">DSM 40318</strain>
    </source>
</reference>
<dbReference type="PANTHER" id="PTHR43433:SF10">
    <property type="entry name" value="AB HYDROLASE-1 DOMAIN-CONTAINING PROTEIN"/>
    <property type="match status" value="1"/>
</dbReference>
<protein>
    <submittedName>
        <fullName evidence="3">Pimeloyl-ACP methyl ester carboxylesterase</fullName>
    </submittedName>
</protein>
<proteinExistence type="predicted"/>
<dbReference type="Proteomes" id="UP000198609">
    <property type="component" value="Unassembled WGS sequence"/>
</dbReference>
<dbReference type="PANTHER" id="PTHR43433">
    <property type="entry name" value="HYDROLASE, ALPHA/BETA FOLD FAMILY PROTEIN"/>
    <property type="match status" value="1"/>
</dbReference>
<keyword evidence="1" id="KW-0732">Signal</keyword>
<name>A0A1H4WTW3_STRMJ</name>
<dbReference type="InterPro" id="IPR050471">
    <property type="entry name" value="AB_hydrolase"/>
</dbReference>
<keyword evidence="4" id="KW-1185">Reference proteome</keyword>
<dbReference type="GO" id="GO:0003824">
    <property type="term" value="F:catalytic activity"/>
    <property type="evidence" value="ECO:0007669"/>
    <property type="project" value="UniProtKB-ARBA"/>
</dbReference>
<dbReference type="AlphaFoldDB" id="A0A1H4WTW3"/>
<evidence type="ECO:0000313" key="4">
    <source>
        <dbReference type="Proteomes" id="UP000198609"/>
    </source>
</evidence>
<dbReference type="Gene3D" id="3.40.50.1820">
    <property type="entry name" value="alpha/beta hydrolase"/>
    <property type="match status" value="1"/>
</dbReference>
<dbReference type="InterPro" id="IPR000073">
    <property type="entry name" value="AB_hydrolase_1"/>
</dbReference>
<dbReference type="Pfam" id="PF00561">
    <property type="entry name" value="Abhydrolase_1"/>
    <property type="match status" value="1"/>
</dbReference>
<feature type="signal peptide" evidence="1">
    <location>
        <begin position="1"/>
        <end position="27"/>
    </location>
</feature>
<accession>A0A1H4WTW3</accession>
<feature type="domain" description="AB hydrolase-1" evidence="2">
    <location>
        <begin position="95"/>
        <end position="315"/>
    </location>
</feature>
<organism evidence="3 4">
    <name type="scientific">Streptomyces melanosporofaciens</name>
    <dbReference type="NCBI Taxonomy" id="67327"/>
    <lineage>
        <taxon>Bacteria</taxon>
        <taxon>Bacillati</taxon>
        <taxon>Actinomycetota</taxon>
        <taxon>Actinomycetes</taxon>
        <taxon>Kitasatosporales</taxon>
        <taxon>Streptomycetaceae</taxon>
        <taxon>Streptomyces</taxon>
        <taxon>Streptomyces violaceusniger group</taxon>
    </lineage>
</organism>
<evidence type="ECO:0000313" key="3">
    <source>
        <dbReference type="EMBL" id="SEC96766.1"/>
    </source>
</evidence>
<dbReference type="EMBL" id="FNST01000002">
    <property type="protein sequence ID" value="SEC96766.1"/>
    <property type="molecule type" value="Genomic_DNA"/>
</dbReference>
<dbReference type="SUPFAM" id="SSF53474">
    <property type="entry name" value="alpha/beta-Hydrolases"/>
    <property type="match status" value="1"/>
</dbReference>
<dbReference type="RefSeq" id="WP_093466383.1">
    <property type="nucleotide sequence ID" value="NZ_FNST01000002.1"/>
</dbReference>